<reference evidence="10" key="1">
    <citation type="submission" date="2016-11" db="UniProtKB">
        <authorList>
            <consortium name="WormBaseParasite"/>
        </authorList>
    </citation>
    <scope>IDENTIFICATION</scope>
</reference>
<dbReference type="Gene3D" id="2.10.25.10">
    <property type="entry name" value="Laminin"/>
    <property type="match status" value="1"/>
</dbReference>
<dbReference type="AlphaFoldDB" id="A0A1I8BI20"/>
<proteinExistence type="predicted"/>
<keyword evidence="2" id="KW-0964">Secreted</keyword>
<organism evidence="9 10">
    <name type="scientific">Meloidogyne hapla</name>
    <name type="common">Root-knot nematode worm</name>
    <dbReference type="NCBI Taxonomy" id="6305"/>
    <lineage>
        <taxon>Eukaryota</taxon>
        <taxon>Metazoa</taxon>
        <taxon>Ecdysozoa</taxon>
        <taxon>Nematoda</taxon>
        <taxon>Chromadorea</taxon>
        <taxon>Rhabditida</taxon>
        <taxon>Tylenchina</taxon>
        <taxon>Tylenchomorpha</taxon>
        <taxon>Tylenchoidea</taxon>
        <taxon>Meloidogynidae</taxon>
        <taxon>Meloidogyninae</taxon>
        <taxon>Meloidogyne</taxon>
    </lineage>
</organism>
<dbReference type="FunFam" id="2.10.25.10:FF:000090">
    <property type="entry name" value="laminin subunit alpha"/>
    <property type="match status" value="1"/>
</dbReference>
<dbReference type="CDD" id="cd00055">
    <property type="entry name" value="EGF_Lam"/>
    <property type="match status" value="1"/>
</dbReference>
<evidence type="ECO:0000313" key="9">
    <source>
        <dbReference type="Proteomes" id="UP000095281"/>
    </source>
</evidence>
<evidence type="ECO:0000259" key="8">
    <source>
        <dbReference type="Pfam" id="PF00053"/>
    </source>
</evidence>
<evidence type="ECO:0000256" key="3">
    <source>
        <dbReference type="ARBA" id="ARBA00022729"/>
    </source>
</evidence>
<keyword evidence="4" id="KW-0677">Repeat</keyword>
<keyword evidence="7" id="KW-0424">Laminin EGF-like domain</keyword>
<evidence type="ECO:0000256" key="1">
    <source>
        <dbReference type="ARBA" id="ARBA00004613"/>
    </source>
</evidence>
<keyword evidence="6" id="KW-0325">Glycoprotein</keyword>
<dbReference type="Proteomes" id="UP000095281">
    <property type="component" value="Unplaced"/>
</dbReference>
<keyword evidence="3" id="KW-0732">Signal</keyword>
<dbReference type="GO" id="GO:0005576">
    <property type="term" value="C:extracellular region"/>
    <property type="evidence" value="ECO:0007669"/>
    <property type="project" value="UniProtKB-SubCell"/>
</dbReference>
<evidence type="ECO:0000256" key="4">
    <source>
        <dbReference type="ARBA" id="ARBA00022737"/>
    </source>
</evidence>
<comment type="subcellular location">
    <subcellularLocation>
        <location evidence="1">Secreted</location>
    </subcellularLocation>
</comment>
<accession>A0A1I8BI20</accession>
<dbReference type="SUPFAM" id="SSF57196">
    <property type="entry name" value="EGF/Laminin"/>
    <property type="match status" value="1"/>
</dbReference>
<evidence type="ECO:0000256" key="6">
    <source>
        <dbReference type="ARBA" id="ARBA00023180"/>
    </source>
</evidence>
<dbReference type="InterPro" id="IPR002049">
    <property type="entry name" value="LE_dom"/>
</dbReference>
<name>A0A1I8BI20_MELHA</name>
<evidence type="ECO:0000256" key="2">
    <source>
        <dbReference type="ARBA" id="ARBA00022525"/>
    </source>
</evidence>
<evidence type="ECO:0000313" key="10">
    <source>
        <dbReference type="WBParaSite" id="MhA1_Contig2391.frz3.fgene2"/>
    </source>
</evidence>
<evidence type="ECO:0000256" key="7">
    <source>
        <dbReference type="ARBA" id="ARBA00023292"/>
    </source>
</evidence>
<protein>
    <submittedName>
        <fullName evidence="10">Laminin EGF-like domain-containing protein</fullName>
    </submittedName>
</protein>
<keyword evidence="5" id="KW-1015">Disulfide bond</keyword>
<sequence length="107" mass="12065">MCQITGECLCFAAFTCLTCDKCSAVLPGELLNIFLVKFCFYHWDLQPHHSEVCIDRACHMIGTLSLSNDCDQLSGQCQCKRFGDVQKCDFCQAGFYNIRADSSEIIF</sequence>
<dbReference type="WBParaSite" id="MhA1_Contig2391.frz3.fgene2">
    <property type="protein sequence ID" value="MhA1_Contig2391.frz3.fgene2"/>
    <property type="gene ID" value="MhA1_Contig2391.frz3.fgene2"/>
</dbReference>
<evidence type="ECO:0000256" key="5">
    <source>
        <dbReference type="ARBA" id="ARBA00023157"/>
    </source>
</evidence>
<dbReference type="Pfam" id="PF00053">
    <property type="entry name" value="EGF_laminin"/>
    <property type="match status" value="1"/>
</dbReference>
<keyword evidence="9" id="KW-1185">Reference proteome</keyword>
<feature type="domain" description="Laminin EGF-like" evidence="8">
    <location>
        <begin position="58"/>
        <end position="101"/>
    </location>
</feature>